<dbReference type="SUPFAM" id="SSF53335">
    <property type="entry name" value="S-adenosyl-L-methionine-dependent methyltransferases"/>
    <property type="match status" value="1"/>
</dbReference>
<dbReference type="AlphaFoldDB" id="A0A158IYT5"/>
<dbReference type="Pfam" id="PF13649">
    <property type="entry name" value="Methyltransf_25"/>
    <property type="match status" value="1"/>
</dbReference>
<name>A0A158IYT5_9BURK</name>
<dbReference type="Proteomes" id="UP000054683">
    <property type="component" value="Unassembled WGS sequence"/>
</dbReference>
<dbReference type="EMBL" id="FCOK02000066">
    <property type="protein sequence ID" value="SAL61822.1"/>
    <property type="molecule type" value="Genomic_DNA"/>
</dbReference>
<dbReference type="GO" id="GO:0032259">
    <property type="term" value="P:methylation"/>
    <property type="evidence" value="ECO:0007669"/>
    <property type="project" value="UniProtKB-KW"/>
</dbReference>
<dbReference type="GO" id="GO:0008168">
    <property type="term" value="F:methyltransferase activity"/>
    <property type="evidence" value="ECO:0007669"/>
    <property type="project" value="UniProtKB-KW"/>
</dbReference>
<gene>
    <name evidence="2" type="ORF">AWB69_06875</name>
</gene>
<dbReference type="InterPro" id="IPR041698">
    <property type="entry name" value="Methyltransf_25"/>
</dbReference>
<sequence>MPAMPTPEKSPTPPTTASAWIEQWSHLVAQGGAVLDVASGNGRHARYFALREHPVLALDRDETALASLAAVQHVTTRCADLENASWPLREDEKFAAVVVTNYLHRPLFPYLFDALAPGGVLLYETFAVGNERFGKPSNPDFLLTPGELLEAVRGRLRVIAYQDGFINVPRASCVQRIAAAAPSRPTPTGLTERNNGSDPVRYVLQG</sequence>
<accession>A0A158IYT5</accession>
<evidence type="ECO:0000259" key="1">
    <source>
        <dbReference type="Pfam" id="PF13649"/>
    </source>
</evidence>
<dbReference type="Gene3D" id="3.40.50.150">
    <property type="entry name" value="Vaccinia Virus protein VP39"/>
    <property type="match status" value="1"/>
</dbReference>
<feature type="domain" description="Methyltransferase" evidence="1">
    <location>
        <begin position="34"/>
        <end position="119"/>
    </location>
</feature>
<evidence type="ECO:0000313" key="3">
    <source>
        <dbReference type="Proteomes" id="UP000054683"/>
    </source>
</evidence>
<reference evidence="2 3" key="1">
    <citation type="submission" date="2016-01" db="EMBL/GenBank/DDBJ databases">
        <authorList>
            <person name="Oliw E.H."/>
        </authorList>
    </citation>
    <scope>NUCLEOTIDE SEQUENCE [LARGE SCALE GENOMIC DNA]</scope>
    <source>
        <strain evidence="2">LMG 27134</strain>
    </source>
</reference>
<keyword evidence="2" id="KW-0489">Methyltransferase</keyword>
<dbReference type="InterPro" id="IPR029063">
    <property type="entry name" value="SAM-dependent_MTases_sf"/>
</dbReference>
<protein>
    <submittedName>
        <fullName evidence="2">SAM-dependent methyltransferase PhcB</fullName>
    </submittedName>
</protein>
<evidence type="ECO:0000313" key="2">
    <source>
        <dbReference type="EMBL" id="SAL61822.1"/>
    </source>
</evidence>
<organism evidence="2 3">
    <name type="scientific">Caballeronia udeis</name>
    <dbReference type="NCBI Taxonomy" id="1232866"/>
    <lineage>
        <taxon>Bacteria</taxon>
        <taxon>Pseudomonadati</taxon>
        <taxon>Pseudomonadota</taxon>
        <taxon>Betaproteobacteria</taxon>
        <taxon>Burkholderiales</taxon>
        <taxon>Burkholderiaceae</taxon>
        <taxon>Caballeronia</taxon>
    </lineage>
</organism>
<dbReference type="CDD" id="cd02440">
    <property type="entry name" value="AdoMet_MTases"/>
    <property type="match status" value="1"/>
</dbReference>
<proteinExistence type="predicted"/>
<keyword evidence="2" id="KW-0808">Transferase</keyword>